<keyword evidence="7" id="KW-0786">Thiamine pyrophosphate</keyword>
<dbReference type="Proteomes" id="UP000046680">
    <property type="component" value="Unassembled WGS sequence"/>
</dbReference>
<dbReference type="Gene3D" id="3.40.50.970">
    <property type="match status" value="1"/>
</dbReference>
<evidence type="ECO:0000313" key="10">
    <source>
        <dbReference type="EMBL" id="CKQ73891.1"/>
    </source>
</evidence>
<dbReference type="Proteomes" id="UP000039217">
    <property type="component" value="Unassembled WGS sequence"/>
</dbReference>
<evidence type="ECO:0000313" key="22">
    <source>
        <dbReference type="Proteomes" id="UP000039217"/>
    </source>
</evidence>
<reference evidence="19 31" key="8">
    <citation type="submission" date="2018-08" db="EMBL/GenBank/DDBJ databases">
        <authorList>
            <person name="Fokvardsen B D."/>
            <person name="Norman A."/>
        </authorList>
    </citation>
    <scope>NUCLEOTIDE SEQUENCE [LARGE SCALE GENOMIC DNA]</scope>
    <source>
        <strain evidence="19 31">DKC2</strain>
    </source>
</reference>
<reference evidence="18" key="7">
    <citation type="submission" date="2018-07" db="EMBL/GenBank/DDBJ databases">
        <authorList>
            <person name="Shah S."/>
            <person name="Brown T."/>
            <person name="Auld S."/>
            <person name="Bratton K."/>
            <person name="Narechania A."/>
            <person name="Mathema B."/>
            <person name="Gandhi N."/>
        </authorList>
    </citation>
    <scope>NUCLEOTIDE SEQUENCE</scope>
    <source>
        <strain evidence="18">32301_S10</strain>
    </source>
</reference>
<evidence type="ECO:0000313" key="17">
    <source>
        <dbReference type="EMBL" id="OMH61343.1"/>
    </source>
</evidence>
<dbReference type="PANTHER" id="PTHR43322:SF5">
    <property type="entry name" value="1-DEOXY-D-XYLULOSE-5-PHOSPHATE SYNTHASE, CHLOROPLASTIC"/>
    <property type="match status" value="1"/>
</dbReference>
<evidence type="ECO:0000313" key="8">
    <source>
        <dbReference type="EMBL" id="CFE63755.1"/>
    </source>
</evidence>
<keyword evidence="5" id="KW-0479">Metal-binding</keyword>
<reference evidence="18 30" key="5">
    <citation type="journal article" date="2017" name="N. Engl. J. Med.">
        <title>Transmission of Extensively Drug-Resistant Tuberculosis in South Africa.</title>
        <authorList>
            <person name="Shah N.S."/>
            <person name="Auld S.C."/>
            <person name="Brust J.C."/>
            <person name="Mathema B."/>
            <person name="Ismail N."/>
            <person name="Moodley P."/>
            <person name="Mlisana K."/>
            <person name="Allana S."/>
            <person name="Campbell A."/>
            <person name="Mthiyane T."/>
            <person name="Morris N."/>
            <person name="Mpangase P."/>
            <person name="van der Meulen H."/>
            <person name="Omar S.V."/>
            <person name="Brown T.S."/>
            <person name="Narechania A."/>
            <person name="Shaskina E."/>
            <person name="Kapwata T."/>
            <person name="Kreiswirth B."/>
            <person name="Gandhi N.R."/>
        </authorList>
    </citation>
    <scope>NUCLEOTIDE SEQUENCE [LARGE SCALE GENOMIC DNA]</scope>
    <source>
        <strain evidence="18 30">32301_S10</strain>
    </source>
</reference>
<dbReference type="EMBL" id="QTBD01000151">
    <property type="protein sequence ID" value="REQ51759.1"/>
    <property type="molecule type" value="Genomic_DNA"/>
</dbReference>
<evidence type="ECO:0000313" key="20">
    <source>
        <dbReference type="Proteomes" id="UP000038802"/>
    </source>
</evidence>
<dbReference type="InterPro" id="IPR005477">
    <property type="entry name" value="Dxylulose-5-P_synthase"/>
</dbReference>
<evidence type="ECO:0000313" key="13">
    <source>
        <dbReference type="EMBL" id="CNV11852.1"/>
    </source>
</evidence>
<dbReference type="EMBL" id="CNFT01000004">
    <property type="protein sequence ID" value="CKQ73891.1"/>
    <property type="molecule type" value="Genomic_DNA"/>
</dbReference>
<evidence type="ECO:0000313" key="31">
    <source>
        <dbReference type="Proteomes" id="UP000300237"/>
    </source>
</evidence>
<dbReference type="EMBL" id="CFOH01000627">
    <property type="protein sequence ID" value="CFE63755.1"/>
    <property type="molecule type" value="Genomic_DNA"/>
</dbReference>
<dbReference type="Proteomes" id="UP000046947">
    <property type="component" value="Unassembled WGS sequence"/>
</dbReference>
<evidence type="ECO:0000313" key="14">
    <source>
        <dbReference type="EMBL" id="COV75886.1"/>
    </source>
</evidence>
<dbReference type="EMBL" id="CSAE01000443">
    <property type="protein sequence ID" value="COW30498.1"/>
    <property type="molecule type" value="Genomic_DNA"/>
</dbReference>
<evidence type="ECO:0000313" key="9">
    <source>
        <dbReference type="EMBL" id="CFR70894.1"/>
    </source>
</evidence>
<comment type="cofactor">
    <cofactor evidence="2">
        <name>thiamine diphosphate</name>
        <dbReference type="ChEBI" id="CHEBI:58937"/>
    </cofactor>
</comment>
<reference evidence="17 29" key="4">
    <citation type="submission" date="2016-04" db="EMBL/GenBank/DDBJ databases">
        <authorList>
            <person name="Bigi M."/>
            <person name="Bigi F."/>
            <person name="Soria M.A."/>
        </authorList>
    </citation>
    <scope>NUCLEOTIDE SEQUENCE [LARGE SCALE GENOMIC DNA]</scope>
    <source>
        <strain evidence="17 29">6548</strain>
    </source>
</reference>
<keyword evidence="4 17" id="KW-0808">Transferase</keyword>
<evidence type="ECO:0000256" key="5">
    <source>
        <dbReference type="ARBA" id="ARBA00022723"/>
    </source>
</evidence>
<dbReference type="Proteomes" id="UP000256381">
    <property type="component" value="Unassembled WGS sequence"/>
</dbReference>
<dbReference type="GO" id="GO:0019288">
    <property type="term" value="P:isopentenyl diphosphate biosynthetic process, methylerythritol 4-phosphate pathway"/>
    <property type="evidence" value="ECO:0007669"/>
    <property type="project" value="TreeGrafter"/>
</dbReference>
<keyword evidence="6" id="KW-0460">Magnesium</keyword>
<evidence type="ECO:0000256" key="3">
    <source>
        <dbReference type="ARBA" id="ARBA00011738"/>
    </source>
</evidence>
<dbReference type="PROSITE" id="PS00801">
    <property type="entry name" value="TRANSKETOLASE_1"/>
    <property type="match status" value="1"/>
</dbReference>
<dbReference type="AlphaFoldDB" id="A0A0E8U145"/>
<dbReference type="STRING" id="1806.RN08_3728"/>
<dbReference type="SMR" id="A0A0E8U145"/>
<evidence type="ECO:0000313" key="18">
    <source>
        <dbReference type="EMBL" id="REQ51759.1"/>
    </source>
</evidence>
<dbReference type="Proteomes" id="UP000039021">
    <property type="component" value="Unassembled WGS sequence"/>
</dbReference>
<dbReference type="Pfam" id="PF13292">
    <property type="entry name" value="DXP_synthase_N"/>
    <property type="match status" value="1"/>
</dbReference>
<comment type="subunit">
    <text evidence="3">Homodimer.</text>
</comment>
<evidence type="ECO:0000313" key="12">
    <source>
        <dbReference type="EMBL" id="CLW90483.1"/>
    </source>
</evidence>
<reference evidence="17 29" key="6">
    <citation type="submission" date="2017-02" db="EMBL/GenBank/DDBJ databases">
        <title>Protein polymorphisms may explain contrasting epidemiological fitness of two variants of a multidrug-resistant Mycobacterium tuberculosis strain.</title>
        <authorList>
            <person name="Bigi M.M."/>
            <person name="Lopez B."/>
            <person name="Blanco F.C."/>
            <person name="Sasiain M.C."/>
            <person name="De La Barrera S."/>
            <person name="Ritacco V."/>
            <person name="Bigi F."/>
            <person name="Soria M.A."/>
        </authorList>
    </citation>
    <scope>NUCLEOTIDE SEQUENCE [LARGE SCALE GENOMIC DNA]</scope>
    <source>
        <strain evidence="17 29">6548</strain>
    </source>
</reference>
<evidence type="ECO:0000313" key="11">
    <source>
        <dbReference type="EMBL" id="CKR46594.1"/>
    </source>
</evidence>
<dbReference type="EMBL" id="CQQC01000492">
    <property type="protein sequence ID" value="CNV11852.1"/>
    <property type="molecule type" value="Genomic_DNA"/>
</dbReference>
<dbReference type="Proteomes" id="UP000189452">
    <property type="component" value="Chromosome"/>
</dbReference>
<evidence type="ECO:0000313" key="25">
    <source>
        <dbReference type="Proteomes" id="UP000046947"/>
    </source>
</evidence>
<evidence type="ECO:0000313" key="15">
    <source>
        <dbReference type="EMBL" id="COW30498.1"/>
    </source>
</evidence>
<dbReference type="InterPro" id="IPR049557">
    <property type="entry name" value="Transketolase_CS"/>
</dbReference>
<evidence type="ECO:0000313" key="29">
    <source>
        <dbReference type="Proteomes" id="UP000189452"/>
    </source>
</evidence>
<evidence type="ECO:0000313" key="27">
    <source>
        <dbReference type="Proteomes" id="UP000050139"/>
    </source>
</evidence>
<dbReference type="EMBL" id="CSBK01001134">
    <property type="protein sequence ID" value="COY34735.1"/>
    <property type="molecule type" value="Genomic_DNA"/>
</dbReference>
<reference evidence="15" key="1">
    <citation type="submission" date="2015-03" db="EMBL/GenBank/DDBJ databases">
        <authorList>
            <person name="Murphy D."/>
        </authorList>
    </citation>
    <scope>NUCLEOTIDE SEQUENCE [LARGE SCALE GENOMIC DNA]</scope>
    <source>
        <strain evidence="15">K00500041</strain>
    </source>
</reference>
<dbReference type="Proteomes" id="UP000300237">
    <property type="component" value="Chromosome"/>
</dbReference>
<organism evidence="17 29">
    <name type="scientific">Mycobacterium tuberculosis</name>
    <dbReference type="NCBI Taxonomy" id="1773"/>
    <lineage>
        <taxon>Bacteria</taxon>
        <taxon>Bacillati</taxon>
        <taxon>Actinomycetota</taxon>
        <taxon>Actinomycetes</taxon>
        <taxon>Mycobacteriales</taxon>
        <taxon>Mycobacteriaceae</taxon>
        <taxon>Mycobacterium</taxon>
        <taxon>Mycobacterium tuberculosis complex</taxon>
    </lineage>
</organism>
<dbReference type="GO" id="GO:0005829">
    <property type="term" value="C:cytosol"/>
    <property type="evidence" value="ECO:0007669"/>
    <property type="project" value="TreeGrafter"/>
</dbReference>
<name>A0A0E8U145_MYCTX</name>
<evidence type="ECO:0000256" key="7">
    <source>
        <dbReference type="ARBA" id="ARBA00023052"/>
    </source>
</evidence>
<evidence type="ECO:0000313" key="26">
    <source>
        <dbReference type="Proteomes" id="UP000049023"/>
    </source>
</evidence>
<comment type="cofactor">
    <cofactor evidence="1">
        <name>Mg(2+)</name>
        <dbReference type="ChEBI" id="CHEBI:18420"/>
    </cofactor>
</comment>
<dbReference type="GO" id="GO:0008661">
    <property type="term" value="F:1-deoxy-D-xylulose-5-phosphate synthase activity"/>
    <property type="evidence" value="ECO:0007669"/>
    <property type="project" value="UniProtKB-EC"/>
</dbReference>
<dbReference type="EMBL" id="COPH01000035">
    <property type="protein sequence ID" value="CLW90483.1"/>
    <property type="molecule type" value="Genomic_DNA"/>
</dbReference>
<dbReference type="RefSeq" id="WP_003914149.1">
    <property type="nucleotide sequence ID" value="NZ_CNDL01000034.1"/>
</dbReference>
<evidence type="ECO:0000313" key="24">
    <source>
        <dbReference type="Proteomes" id="UP000046680"/>
    </source>
</evidence>
<evidence type="ECO:0000313" key="16">
    <source>
        <dbReference type="EMBL" id="COY34735.1"/>
    </source>
</evidence>
<dbReference type="EMBL" id="LR027516">
    <property type="protein sequence ID" value="VCU51691.1"/>
    <property type="molecule type" value="Genomic_DNA"/>
</dbReference>
<evidence type="ECO:0000256" key="1">
    <source>
        <dbReference type="ARBA" id="ARBA00001946"/>
    </source>
</evidence>
<evidence type="ECO:0000313" key="21">
    <source>
        <dbReference type="Proteomes" id="UP000039021"/>
    </source>
</evidence>
<evidence type="ECO:0000313" key="19">
    <source>
        <dbReference type="EMBL" id="VCU51691.1"/>
    </source>
</evidence>
<dbReference type="PANTHER" id="PTHR43322">
    <property type="entry name" value="1-D-DEOXYXYLULOSE 5-PHOSPHATE SYNTHASE-RELATED"/>
    <property type="match status" value="1"/>
</dbReference>
<gene>
    <name evidence="17" type="primary">dxs_3</name>
    <name evidence="9" type="synonym">dxs_1</name>
    <name evidence="11" type="synonym">dxs_2</name>
    <name evidence="17" type="ORF">A4S10_03534</name>
    <name evidence="19" type="ORF">DKC2_3600</name>
    <name evidence="18" type="ORF">DSJ38_11815</name>
    <name evidence="9" type="ORF">ERS007657_00943</name>
    <name evidence="13" type="ORF">ERS007661_01675</name>
    <name evidence="8" type="ORF">ERS007688_03143</name>
    <name evidence="15" type="ORF">ERS007703_03336</name>
    <name evidence="14" type="ORF">ERS007720_00867</name>
    <name evidence="16" type="ORF">ERS007739_02466</name>
    <name evidence="10" type="ORF">ERS027659_00041</name>
    <name evidence="11" type="ORF">ERS027661_01385</name>
    <name evidence="12" type="ORF">ERS094118_03575</name>
</gene>
<dbReference type="GO" id="GO:0000287">
    <property type="term" value="F:magnesium ion binding"/>
    <property type="evidence" value="ECO:0007669"/>
    <property type="project" value="UniProtKB-ARBA"/>
</dbReference>
<evidence type="ECO:0000256" key="4">
    <source>
        <dbReference type="ARBA" id="ARBA00022679"/>
    </source>
</evidence>
<dbReference type="EMBL" id="LWDQ01000001">
    <property type="protein sequence ID" value="OMH61343.1"/>
    <property type="molecule type" value="Genomic_DNA"/>
</dbReference>
<dbReference type="Proteomes" id="UP000044938">
    <property type="component" value="Unassembled WGS sequence"/>
</dbReference>
<dbReference type="EMBL" id="CNFU01000227">
    <property type="protein sequence ID" value="CKR46594.1"/>
    <property type="molecule type" value="Genomic_DNA"/>
</dbReference>
<sequence length="93" mass="9952">MTTTIRNGRGDLITAIGGPCDVQALPESQLPELAVQMRRRLIETVTATGGHLGAGLGMVELTIALHRVFTSPHDIGVRHRAPNLSAQAAHRPR</sequence>
<dbReference type="SUPFAM" id="SSF52518">
    <property type="entry name" value="Thiamin diphosphate-binding fold (THDP-binding)"/>
    <property type="match status" value="1"/>
</dbReference>
<reference evidence="20 21" key="3">
    <citation type="submission" date="2015-03" db="EMBL/GenBank/DDBJ databases">
        <authorList>
            <consortium name="Pathogen Informatics"/>
        </authorList>
    </citation>
    <scope>NUCLEOTIDE SEQUENCE [LARGE SCALE GENOMIC DNA]</scope>
    <source>
        <strain evidence="10 28">Bir 185</strain>
        <strain evidence="11 26">Bir 187</strain>
        <strain evidence="9 24">C09601061</strain>
        <strain evidence="13 22">D00501624</strain>
        <strain evidence="8 25">H09601792</strain>
        <strain evidence="20">K00500041</strain>
        <strain evidence="14 23">M09401471</strain>
        <strain evidence="21">N09902308</strain>
    </source>
</reference>
<proteinExistence type="predicted"/>
<accession>A0A0E8U145</accession>
<evidence type="ECO:0000256" key="6">
    <source>
        <dbReference type="ARBA" id="ARBA00022842"/>
    </source>
</evidence>
<dbReference type="EC" id="2.2.1.7" evidence="17"/>
<dbReference type="EMBL" id="CSAJ01000072">
    <property type="protein sequence ID" value="COV75886.1"/>
    <property type="molecule type" value="Genomic_DNA"/>
</dbReference>
<evidence type="ECO:0000313" key="28">
    <source>
        <dbReference type="Proteomes" id="UP000050164"/>
    </source>
</evidence>
<dbReference type="EMBL" id="CGCX01000251">
    <property type="protein sequence ID" value="CFR70894.1"/>
    <property type="molecule type" value="Genomic_DNA"/>
</dbReference>
<dbReference type="Proteomes" id="UP000038802">
    <property type="component" value="Unassembled WGS sequence"/>
</dbReference>
<dbReference type="GO" id="GO:0016114">
    <property type="term" value="P:terpenoid biosynthetic process"/>
    <property type="evidence" value="ECO:0007669"/>
    <property type="project" value="InterPro"/>
</dbReference>
<dbReference type="InterPro" id="IPR029061">
    <property type="entry name" value="THDP-binding"/>
</dbReference>
<protein>
    <submittedName>
        <fullName evidence="17 19">1-deoxy-D-xylulose-5-phosphate synthase</fullName>
        <ecNumber evidence="17">2.2.1.7</ecNumber>
    </submittedName>
</protein>
<dbReference type="Proteomes" id="UP000050164">
    <property type="component" value="Unassembled WGS sequence"/>
</dbReference>
<evidence type="ECO:0000256" key="2">
    <source>
        <dbReference type="ARBA" id="ARBA00001964"/>
    </source>
</evidence>
<reference evidence="12 27" key="2">
    <citation type="submission" date="2015-03" db="EMBL/GenBank/DDBJ databases">
        <authorList>
            <consortium name="Pathogen Informatics"/>
            <person name="Murphy D."/>
        </authorList>
    </citation>
    <scope>NUCLEOTIDE SEQUENCE</scope>
    <source>
        <strain evidence="12 27">0268S</strain>
        <strain evidence="16">N09902308</strain>
    </source>
</reference>
<dbReference type="Proteomes" id="UP000049023">
    <property type="component" value="Unassembled WGS sequence"/>
</dbReference>
<evidence type="ECO:0000313" key="23">
    <source>
        <dbReference type="Proteomes" id="UP000044938"/>
    </source>
</evidence>
<dbReference type="Proteomes" id="UP000050139">
    <property type="component" value="Unassembled WGS sequence"/>
</dbReference>
<evidence type="ECO:0000313" key="30">
    <source>
        <dbReference type="Proteomes" id="UP000256381"/>
    </source>
</evidence>